<organism evidence="1 2">
    <name type="scientific">Dermatophilus congolensis</name>
    <dbReference type="NCBI Taxonomy" id="1863"/>
    <lineage>
        <taxon>Bacteria</taxon>
        <taxon>Bacillati</taxon>
        <taxon>Actinomycetota</taxon>
        <taxon>Actinomycetes</taxon>
        <taxon>Micrococcales</taxon>
        <taxon>Dermatophilaceae</taxon>
        <taxon>Dermatophilus</taxon>
    </lineage>
</organism>
<comment type="caution">
    <text evidence="1">The sequence shown here is derived from an EMBL/GenBank/DDBJ whole genome shotgun (WGS) entry which is preliminary data.</text>
</comment>
<evidence type="ECO:0000313" key="2">
    <source>
        <dbReference type="Proteomes" id="UP000254118"/>
    </source>
</evidence>
<protein>
    <submittedName>
        <fullName evidence="1">Uncharacterized protein</fullName>
    </submittedName>
</protein>
<evidence type="ECO:0000313" key="1">
    <source>
        <dbReference type="EMBL" id="STD08423.1"/>
    </source>
</evidence>
<name>A0AA46BMY2_9MICO</name>
<accession>A0AA46BMY2</accession>
<dbReference type="EMBL" id="UFYA01000001">
    <property type="protein sequence ID" value="STD08423.1"/>
    <property type="molecule type" value="Genomic_DNA"/>
</dbReference>
<dbReference type="AlphaFoldDB" id="A0AA46BMY2"/>
<gene>
    <name evidence="1" type="ORF">NCTC7915_01019</name>
</gene>
<dbReference type="Proteomes" id="UP000254118">
    <property type="component" value="Unassembled WGS sequence"/>
</dbReference>
<proteinExistence type="predicted"/>
<reference evidence="1 2" key="1">
    <citation type="submission" date="2018-06" db="EMBL/GenBank/DDBJ databases">
        <authorList>
            <consortium name="Pathogen Informatics"/>
            <person name="Doyle S."/>
        </authorList>
    </citation>
    <scope>NUCLEOTIDE SEQUENCE [LARGE SCALE GENOMIC DNA]</scope>
    <source>
        <strain evidence="1 2">NCTC7915</strain>
    </source>
</reference>
<sequence length="52" mass="6116">MSFRRRLLRSGRSVVHEEIIVPLTDRRLFSLPHTVFALRPSHHEKAVNLLIN</sequence>